<evidence type="ECO:0000313" key="2">
    <source>
        <dbReference type="EMBL" id="QCP33606.1"/>
    </source>
</evidence>
<evidence type="ECO:0000313" key="3">
    <source>
        <dbReference type="Proteomes" id="UP000298653"/>
    </source>
</evidence>
<dbReference type="InterPro" id="IPR042573">
    <property type="entry name" value="GNAT_acetyltra_N"/>
</dbReference>
<accession>A0A4P8I8A2</accession>
<dbReference type="InterPro" id="IPR027365">
    <property type="entry name" value="GNAT_acetyltra_YdfB-like"/>
</dbReference>
<dbReference type="InterPro" id="IPR016181">
    <property type="entry name" value="Acyl_CoA_acyltransferase"/>
</dbReference>
<feature type="domain" description="N-acetyltransferase" evidence="1">
    <location>
        <begin position="128"/>
        <end position="258"/>
    </location>
</feature>
<dbReference type="RefSeq" id="WP_137327256.1">
    <property type="nucleotide sequence ID" value="NZ_CP040058.1"/>
</dbReference>
<dbReference type="Pfam" id="PF12746">
    <property type="entry name" value="GNAT_acetyltran"/>
    <property type="match status" value="1"/>
</dbReference>
<dbReference type="GO" id="GO:0016747">
    <property type="term" value="F:acyltransferase activity, transferring groups other than amino-acyl groups"/>
    <property type="evidence" value="ECO:0007669"/>
    <property type="project" value="InterPro"/>
</dbReference>
<organism evidence="2 3">
    <name type="scientific">Anaerostipes rhamnosivorans</name>
    <dbReference type="NCBI Taxonomy" id="1229621"/>
    <lineage>
        <taxon>Bacteria</taxon>
        <taxon>Bacillati</taxon>
        <taxon>Bacillota</taxon>
        <taxon>Clostridia</taxon>
        <taxon>Lachnospirales</taxon>
        <taxon>Lachnospiraceae</taxon>
        <taxon>Anaerostipes</taxon>
    </lineage>
</organism>
<dbReference type="SUPFAM" id="SSF55729">
    <property type="entry name" value="Acyl-CoA N-acyltransferases (Nat)"/>
    <property type="match status" value="1"/>
</dbReference>
<dbReference type="AlphaFoldDB" id="A0A4P8I8A2"/>
<dbReference type="PROSITE" id="PS51186">
    <property type="entry name" value="GNAT"/>
    <property type="match status" value="1"/>
</dbReference>
<dbReference type="Proteomes" id="UP000298653">
    <property type="component" value="Chromosome"/>
</dbReference>
<dbReference type="Gene3D" id="3.40.630.110">
    <property type="entry name" value="GNAT acetyltransferase-like"/>
    <property type="match status" value="1"/>
</dbReference>
<dbReference type="PANTHER" id="PTHR31143:SF2">
    <property type="entry name" value="FR47-LIKE DOMAIN-CONTAINING PROTEIN-RELATED"/>
    <property type="match status" value="1"/>
</dbReference>
<sequence length="258" mass="29572">MPVKLKDCKRAETLFGDWPEGILKSCLQGIMGCVYADYAQQPESAMAMLGDFCFLAGRPDEELVRFKPDECSGDFMIMVPQSKGWAAIITEVYKDKAKPVARYAFRKEPGVFDRQKLRTAVDSLSSEYTVRMMDEECFDECRRHYWSRDLVSQFPDYEMYQRLGLGTVVLRQKEIVAGASSYASFQGGIEIEIDTKEEYRRQGLAYACGAALLLECMDRGIYPSWDAQNLWSVALAEKLGYHFDHEYTVYEIWGYGDI</sequence>
<dbReference type="PANTHER" id="PTHR31143">
    <property type="match status" value="1"/>
</dbReference>
<dbReference type="KEGG" id="arf:AR1Y2_0152"/>
<reference evidence="2 3" key="1">
    <citation type="submission" date="2019-05" db="EMBL/GenBank/DDBJ databases">
        <title>Complete genome sequencing of Anaerostipes rhamnosivorans.</title>
        <authorList>
            <person name="Bui T.P.N."/>
            <person name="de Vos W.M."/>
        </authorList>
    </citation>
    <scope>NUCLEOTIDE SEQUENCE [LARGE SCALE GENOMIC DNA]</scope>
    <source>
        <strain evidence="2 3">1y2</strain>
    </source>
</reference>
<dbReference type="Gene3D" id="3.40.630.30">
    <property type="match status" value="1"/>
</dbReference>
<dbReference type="EMBL" id="CP040058">
    <property type="protein sequence ID" value="QCP33606.1"/>
    <property type="molecule type" value="Genomic_DNA"/>
</dbReference>
<keyword evidence="2" id="KW-0808">Transferase</keyword>
<proteinExistence type="predicted"/>
<name>A0A4P8I8A2_9FIRM</name>
<evidence type="ECO:0000259" key="1">
    <source>
        <dbReference type="PROSITE" id="PS51186"/>
    </source>
</evidence>
<dbReference type="InterPro" id="IPR000182">
    <property type="entry name" value="GNAT_dom"/>
</dbReference>
<gene>
    <name evidence="2" type="ORF">AR1Y2_0152</name>
</gene>
<protein>
    <submittedName>
        <fullName evidence="2">Acetyltransferase, GNAT family</fullName>
    </submittedName>
</protein>
<dbReference type="OrthoDB" id="7054616at2"/>
<keyword evidence="3" id="KW-1185">Reference proteome</keyword>